<dbReference type="FunFam" id="1.20.120.1760:FF:000012">
    <property type="entry name" value="sn-1,2-diacylglycerol cholinephosphotransferase"/>
    <property type="match status" value="1"/>
</dbReference>
<feature type="transmembrane region" description="Helical" evidence="16">
    <location>
        <begin position="45"/>
        <end position="69"/>
    </location>
</feature>
<dbReference type="InterPro" id="IPR043130">
    <property type="entry name" value="CDP-OH_PTrfase_TM_dom"/>
</dbReference>
<dbReference type="InterPro" id="IPR048254">
    <property type="entry name" value="CDP_ALCOHOL_P_TRANSF_CS"/>
</dbReference>
<evidence type="ECO:0000313" key="18">
    <source>
        <dbReference type="Proteomes" id="UP000191024"/>
    </source>
</evidence>
<comment type="cofactor">
    <cofactor evidence="1">
        <name>Mg(2+)</name>
        <dbReference type="ChEBI" id="CHEBI:18420"/>
    </cofactor>
</comment>
<dbReference type="PROSITE" id="PS00379">
    <property type="entry name" value="CDP_ALCOHOL_P_TRANSF"/>
    <property type="match status" value="1"/>
</dbReference>
<dbReference type="InterPro" id="IPR000462">
    <property type="entry name" value="CDP-OH_P_trans"/>
</dbReference>
<evidence type="ECO:0000256" key="13">
    <source>
        <dbReference type="ARBA" id="ARBA00038987"/>
    </source>
</evidence>
<dbReference type="GO" id="GO:0012505">
    <property type="term" value="C:endomembrane system"/>
    <property type="evidence" value="ECO:0007669"/>
    <property type="project" value="UniProtKB-SubCell"/>
</dbReference>
<name>A0A1G4ITS3_9SACH</name>
<evidence type="ECO:0000256" key="3">
    <source>
        <dbReference type="ARBA" id="ARBA00005189"/>
    </source>
</evidence>
<dbReference type="PANTHER" id="PTHR10414">
    <property type="entry name" value="ETHANOLAMINEPHOSPHOTRANSFERASE"/>
    <property type="match status" value="1"/>
</dbReference>
<keyword evidence="7 16" id="KW-0812">Transmembrane</keyword>
<comment type="catalytic activity">
    <reaction evidence="14">
        <text>CDP-N,N-dimethylethanolamine + a 1,2-diacyl-sn-glycerol = a 1,2-diacyl-sn-glycero-3-phospho-N,N-dimethylethanolamine + CMP + H(+)</text>
        <dbReference type="Rhea" id="RHEA:33775"/>
        <dbReference type="ChEBI" id="CHEBI:15378"/>
        <dbReference type="ChEBI" id="CHEBI:17815"/>
        <dbReference type="ChEBI" id="CHEBI:60377"/>
        <dbReference type="ChEBI" id="CHEBI:64572"/>
        <dbReference type="ChEBI" id="CHEBI:65117"/>
    </reaction>
    <physiologicalReaction direction="left-to-right" evidence="14">
        <dbReference type="Rhea" id="RHEA:33776"/>
    </physiologicalReaction>
</comment>
<comment type="pathway">
    <text evidence="12">Phospholipid metabolism; phosphatidylcholine biosynthesis; phosphatidylcholine from phosphocholine: step 2/2.</text>
</comment>
<evidence type="ECO:0000313" key="17">
    <source>
        <dbReference type="EMBL" id="SCU80309.1"/>
    </source>
</evidence>
<dbReference type="InterPro" id="IPR014472">
    <property type="entry name" value="CHOPT"/>
</dbReference>
<dbReference type="EC" id="2.7.8.2" evidence="13"/>
<keyword evidence="5" id="KW-0444">Lipid biosynthesis</keyword>
<feature type="transmembrane region" description="Helical" evidence="16">
    <location>
        <begin position="285"/>
        <end position="307"/>
    </location>
</feature>
<dbReference type="Pfam" id="PF01066">
    <property type="entry name" value="CDP-OH_P_transf"/>
    <property type="match status" value="1"/>
</dbReference>
<gene>
    <name evidence="17" type="ORF">LAMI_0B01684G</name>
</gene>
<evidence type="ECO:0000256" key="14">
    <source>
        <dbReference type="ARBA" id="ARBA00051857"/>
    </source>
</evidence>
<feature type="transmembrane region" description="Helical" evidence="16">
    <location>
        <begin position="173"/>
        <end position="193"/>
    </location>
</feature>
<keyword evidence="10" id="KW-0594">Phospholipid biosynthesis</keyword>
<feature type="transmembrane region" description="Helical" evidence="16">
    <location>
        <begin position="351"/>
        <end position="370"/>
    </location>
</feature>
<organism evidence="17 18">
    <name type="scientific">Lachancea mirantina</name>
    <dbReference type="NCBI Taxonomy" id="1230905"/>
    <lineage>
        <taxon>Eukaryota</taxon>
        <taxon>Fungi</taxon>
        <taxon>Dikarya</taxon>
        <taxon>Ascomycota</taxon>
        <taxon>Saccharomycotina</taxon>
        <taxon>Saccharomycetes</taxon>
        <taxon>Saccharomycetales</taxon>
        <taxon>Saccharomycetaceae</taxon>
        <taxon>Lachancea</taxon>
    </lineage>
</organism>
<dbReference type="PIRSF" id="PIRSF015665">
    <property type="entry name" value="CHOPT"/>
    <property type="match status" value="1"/>
</dbReference>
<comment type="pathway">
    <text evidence="3">Lipid metabolism.</text>
</comment>
<protein>
    <recommendedName>
        <fullName evidence="13">diacylglycerol cholinephosphotransferase</fullName>
        <ecNumber evidence="13">2.7.8.2</ecNumber>
    </recommendedName>
</protein>
<dbReference type="Proteomes" id="UP000191024">
    <property type="component" value="Chromosome B"/>
</dbReference>
<evidence type="ECO:0000256" key="10">
    <source>
        <dbReference type="ARBA" id="ARBA00023209"/>
    </source>
</evidence>
<evidence type="ECO:0000256" key="12">
    <source>
        <dbReference type="ARBA" id="ARBA00037890"/>
    </source>
</evidence>
<evidence type="ECO:0000256" key="4">
    <source>
        <dbReference type="ARBA" id="ARBA00010441"/>
    </source>
</evidence>
<evidence type="ECO:0000256" key="1">
    <source>
        <dbReference type="ARBA" id="ARBA00001946"/>
    </source>
</evidence>
<dbReference type="PANTHER" id="PTHR10414:SF37">
    <property type="entry name" value="BB IN A BOXCAR, ISOFORM C"/>
    <property type="match status" value="1"/>
</dbReference>
<keyword evidence="8 16" id="KW-1133">Transmembrane helix</keyword>
<keyword evidence="18" id="KW-1185">Reference proteome</keyword>
<evidence type="ECO:0000256" key="16">
    <source>
        <dbReference type="SAM" id="Phobius"/>
    </source>
</evidence>
<proteinExistence type="inferred from homology"/>
<evidence type="ECO:0000256" key="6">
    <source>
        <dbReference type="ARBA" id="ARBA00022679"/>
    </source>
</evidence>
<keyword evidence="11" id="KW-1208">Phospholipid metabolism</keyword>
<evidence type="ECO:0000256" key="5">
    <source>
        <dbReference type="ARBA" id="ARBA00022516"/>
    </source>
</evidence>
<comment type="similarity">
    <text evidence="4 15">Belongs to the CDP-alcohol phosphatidyltransferase class-I family.</text>
</comment>
<evidence type="ECO:0000256" key="8">
    <source>
        <dbReference type="ARBA" id="ARBA00022989"/>
    </source>
</evidence>
<feature type="transmembrane region" description="Helical" evidence="16">
    <location>
        <begin position="258"/>
        <end position="279"/>
    </location>
</feature>
<keyword evidence="6 15" id="KW-0808">Transferase</keyword>
<reference evidence="17 18" key="1">
    <citation type="submission" date="2016-03" db="EMBL/GenBank/DDBJ databases">
        <authorList>
            <person name="Devillers H."/>
        </authorList>
    </citation>
    <scope>NUCLEOTIDE SEQUENCE [LARGE SCALE GENOMIC DNA]</scope>
    <source>
        <strain evidence="17">CBS 11717</strain>
    </source>
</reference>
<sequence length="389" mass="44019">MGIFIPHSKLPNLRAYKYQSEDRSLITKYILKPFWHKFVNVFPMWMAPNVVTLCGFGFILVNIVTVLYYDPTLTKEAPRWVYFSYALGLFMYQTFDACDGTHARRTGQSGPLGELFDHCIDSLNTTISMLVFCSAVGTGMTKLTVLSQFALLCNFYLSTWEEYHTHKLFLSEFSGPVEGILMIVSAFTLTGVYGPKTLWHTKVFEFYLSRRFIVVETIDIVNAFCAVGLVFNIISARRNVVQHYRSTSNSTESANKKVQTATAGLIPFFLYFATVFIVIAYDPRIISWPFILTIGLTMAFSVGRVIVSHLTMQSFPIINPPMFIPLFQLLFQLASKMVGIDSATVLSPLNWLGLGLSLGLHAMFVTEVIYEFTTFLDIYALSIKHPKEA</sequence>
<evidence type="ECO:0000256" key="2">
    <source>
        <dbReference type="ARBA" id="ARBA00004127"/>
    </source>
</evidence>
<keyword evidence="9 16" id="KW-0472">Membrane</keyword>
<dbReference type="OrthoDB" id="196717at2759"/>
<dbReference type="GO" id="GO:0016020">
    <property type="term" value="C:membrane"/>
    <property type="evidence" value="ECO:0007669"/>
    <property type="project" value="InterPro"/>
</dbReference>
<evidence type="ECO:0000256" key="9">
    <source>
        <dbReference type="ARBA" id="ARBA00023136"/>
    </source>
</evidence>
<keyword evidence="10" id="KW-0443">Lipid metabolism</keyword>
<dbReference type="AlphaFoldDB" id="A0A1G4ITS3"/>
<dbReference type="STRING" id="1230905.A0A1G4ITS3"/>
<feature type="transmembrane region" description="Helical" evidence="16">
    <location>
        <begin position="213"/>
        <end position="237"/>
    </location>
</feature>
<evidence type="ECO:0000256" key="11">
    <source>
        <dbReference type="ARBA" id="ARBA00023264"/>
    </source>
</evidence>
<feature type="transmembrane region" description="Helical" evidence="16">
    <location>
        <begin position="314"/>
        <end position="331"/>
    </location>
</feature>
<dbReference type="EMBL" id="LT598464">
    <property type="protein sequence ID" value="SCU80309.1"/>
    <property type="molecule type" value="Genomic_DNA"/>
</dbReference>
<evidence type="ECO:0000256" key="15">
    <source>
        <dbReference type="RuleBase" id="RU003750"/>
    </source>
</evidence>
<dbReference type="GO" id="GO:0004142">
    <property type="term" value="F:diacylglycerol cholinephosphotransferase activity"/>
    <property type="evidence" value="ECO:0007669"/>
    <property type="project" value="UniProtKB-EC"/>
</dbReference>
<evidence type="ECO:0000256" key="7">
    <source>
        <dbReference type="ARBA" id="ARBA00022692"/>
    </source>
</evidence>
<dbReference type="Gene3D" id="1.20.120.1760">
    <property type="match status" value="1"/>
</dbReference>
<comment type="subcellular location">
    <subcellularLocation>
        <location evidence="2">Endomembrane system</location>
        <topology evidence="2">Multi-pass membrane protein</topology>
    </subcellularLocation>
</comment>
<accession>A0A1G4ITS3</accession>